<organism evidence="1">
    <name type="scientific">marine metagenome</name>
    <dbReference type="NCBI Taxonomy" id="408172"/>
    <lineage>
        <taxon>unclassified sequences</taxon>
        <taxon>metagenomes</taxon>
        <taxon>ecological metagenomes</taxon>
    </lineage>
</organism>
<dbReference type="AlphaFoldDB" id="A0A383DE21"/>
<evidence type="ECO:0000313" key="1">
    <source>
        <dbReference type="EMBL" id="SVE42732.1"/>
    </source>
</evidence>
<feature type="non-terminal residue" evidence="1">
    <location>
        <position position="236"/>
    </location>
</feature>
<proteinExistence type="predicted"/>
<sequence>SINENRIAVLEYFRLTSLLRTEMAKPLPEELILKNLEDERKKLEDSVEIFLQVLIHNAIKEVQLTTQFPLLKNTSVVWPPVAIELETPPLVLVRSDRNKITRKGDTLLKPGLSEETIISIENETDSDETASLVVQIGGLATYPSSVLNLRTYSTVLETAAHEWIHHYLAFHPLGQKYWDSQRLREINETTANIAGRAIADLIERKNPLAFPKNMDGRTGVEKEKVASINISDEFRN</sequence>
<reference evidence="1" key="1">
    <citation type="submission" date="2018-05" db="EMBL/GenBank/DDBJ databases">
        <authorList>
            <person name="Lanie J.A."/>
            <person name="Ng W.-L."/>
            <person name="Kazmierczak K.M."/>
            <person name="Andrzejewski T.M."/>
            <person name="Davidsen T.M."/>
            <person name="Wayne K.J."/>
            <person name="Tettelin H."/>
            <person name="Glass J.I."/>
            <person name="Rusch D."/>
            <person name="Podicherti R."/>
            <person name="Tsui H.-C.T."/>
            <person name="Winkler M.E."/>
        </authorList>
    </citation>
    <scope>NUCLEOTIDE SEQUENCE</scope>
</reference>
<dbReference type="EMBL" id="UINC01216549">
    <property type="protein sequence ID" value="SVE42732.1"/>
    <property type="molecule type" value="Genomic_DNA"/>
</dbReference>
<feature type="non-terminal residue" evidence="1">
    <location>
        <position position="1"/>
    </location>
</feature>
<gene>
    <name evidence="1" type="ORF">METZ01_LOCUS495586</name>
</gene>
<accession>A0A383DE21</accession>
<protein>
    <submittedName>
        <fullName evidence="1">Uncharacterized protein</fullName>
    </submittedName>
</protein>
<name>A0A383DE21_9ZZZZ</name>